<dbReference type="InterPro" id="IPR008715">
    <property type="entry name" value="SAM-MeTfrase_NodS-like"/>
</dbReference>
<keyword evidence="1" id="KW-0489">Methyltransferase</keyword>
<dbReference type="GO" id="GO:0032259">
    <property type="term" value="P:methylation"/>
    <property type="evidence" value="ECO:0007669"/>
    <property type="project" value="UniProtKB-KW"/>
</dbReference>
<dbReference type="Pfam" id="PF05401">
    <property type="entry name" value="NodS"/>
    <property type="match status" value="1"/>
</dbReference>
<dbReference type="Gene3D" id="3.40.50.150">
    <property type="entry name" value="Vaccinia Virus protein VP39"/>
    <property type="match status" value="1"/>
</dbReference>
<accession>A0ABQ3WKH6</accession>
<reference evidence="1" key="1">
    <citation type="submission" date="2021-01" db="EMBL/GenBank/DDBJ databases">
        <title>Whole genome shotgun sequence of Actinoplanes capillaceus NBRC 16408.</title>
        <authorList>
            <person name="Komaki H."/>
            <person name="Tamura T."/>
        </authorList>
    </citation>
    <scope>NUCLEOTIDE SEQUENCE [LARGE SCALE GENOMIC DNA]</scope>
    <source>
        <strain evidence="1">NBRC 16408</strain>
    </source>
</reference>
<name>A0ABQ3WKH6_9ACTN</name>
<proteinExistence type="predicted"/>
<dbReference type="CDD" id="cd02440">
    <property type="entry name" value="AdoMet_MTases"/>
    <property type="match status" value="1"/>
</dbReference>
<sequence>MSPGQNFGVTRAEGDAAPPETTVSLDYFTGLYLAKDDPWDIASKWHDRRKFAVTMASLPRERYERCYEPGASVGTLTRMLAGRCGEVLAVDSVPEAVGLLRQNTADLPNVRAERAELPAELPDGTFDLVVIGDLLYYLSAADLTALLDGLVQRLEPGGDLVSVHFRDRENGGNYDGFNAHAALFATAGLTPVVHHEDEWFLLDVLRRSDDVA</sequence>
<comment type="caution">
    <text evidence="1">The sequence shown here is derived from an EMBL/GenBank/DDBJ whole genome shotgun (WGS) entry which is preliminary data.</text>
</comment>
<dbReference type="EMBL" id="BOMF01000077">
    <property type="protein sequence ID" value="GID46728.1"/>
    <property type="molecule type" value="Genomic_DNA"/>
</dbReference>
<evidence type="ECO:0000313" key="1">
    <source>
        <dbReference type="EMBL" id="GID46728.1"/>
    </source>
</evidence>
<keyword evidence="1" id="KW-0808">Transferase</keyword>
<protein>
    <submittedName>
        <fullName evidence="1">Methyltransferase</fullName>
    </submittedName>
</protein>
<dbReference type="InterPro" id="IPR029063">
    <property type="entry name" value="SAM-dependent_MTases_sf"/>
</dbReference>
<organism evidence="1">
    <name type="scientific">Actinoplanes campanulatus</name>
    <dbReference type="NCBI Taxonomy" id="113559"/>
    <lineage>
        <taxon>Bacteria</taxon>
        <taxon>Bacillati</taxon>
        <taxon>Actinomycetota</taxon>
        <taxon>Actinomycetes</taxon>
        <taxon>Micromonosporales</taxon>
        <taxon>Micromonosporaceae</taxon>
        <taxon>Actinoplanes</taxon>
    </lineage>
</organism>
<dbReference type="GO" id="GO:0008168">
    <property type="term" value="F:methyltransferase activity"/>
    <property type="evidence" value="ECO:0007669"/>
    <property type="project" value="UniProtKB-KW"/>
</dbReference>
<gene>
    <name evidence="1" type="ORF">Aca07nite_40030</name>
</gene>
<dbReference type="SUPFAM" id="SSF53335">
    <property type="entry name" value="S-adenosyl-L-methionine-dependent methyltransferases"/>
    <property type="match status" value="1"/>
</dbReference>